<evidence type="ECO:0000313" key="2">
    <source>
        <dbReference type="Proteomes" id="UP000769157"/>
    </source>
</evidence>
<reference evidence="1" key="1">
    <citation type="journal article" date="2021" name="Open Biol.">
        <title>Shared evolutionary footprints suggest mitochondrial oxidative damage underlies multiple complex I losses in fungi.</title>
        <authorList>
            <person name="Schikora-Tamarit M.A."/>
            <person name="Marcet-Houben M."/>
            <person name="Nosek J."/>
            <person name="Gabaldon T."/>
        </authorList>
    </citation>
    <scope>NUCLEOTIDE SEQUENCE</scope>
    <source>
        <strain evidence="1">CBS6075</strain>
    </source>
</reference>
<accession>A0A9P8P296</accession>
<proteinExistence type="predicted"/>
<dbReference type="EMBL" id="JAEUBE010000352">
    <property type="protein sequence ID" value="KAH3663960.1"/>
    <property type="molecule type" value="Genomic_DNA"/>
</dbReference>
<dbReference type="RefSeq" id="XP_046060240.1">
    <property type="nucleotide sequence ID" value="XM_046205777.1"/>
</dbReference>
<sequence length="74" mass="8146">MTPAPDVWMNKVLVFFAMSEVLIASRLGRWLLDAALITMSAFATFSSMTSRLFKSPMTVSRFPLIACLSKSALA</sequence>
<organism evidence="1 2">
    <name type="scientific">Ogataea philodendri</name>
    <dbReference type="NCBI Taxonomy" id="1378263"/>
    <lineage>
        <taxon>Eukaryota</taxon>
        <taxon>Fungi</taxon>
        <taxon>Dikarya</taxon>
        <taxon>Ascomycota</taxon>
        <taxon>Saccharomycotina</taxon>
        <taxon>Pichiomycetes</taxon>
        <taxon>Pichiales</taxon>
        <taxon>Pichiaceae</taxon>
        <taxon>Ogataea</taxon>
    </lineage>
</organism>
<protein>
    <submittedName>
        <fullName evidence="1">Uncharacterized protein</fullName>
    </submittedName>
</protein>
<dbReference type="GeneID" id="70236639"/>
<dbReference type="AlphaFoldDB" id="A0A9P8P296"/>
<dbReference type="Proteomes" id="UP000769157">
    <property type="component" value="Unassembled WGS sequence"/>
</dbReference>
<name>A0A9P8P296_9ASCO</name>
<gene>
    <name evidence="1" type="ORF">OGAPHI_004674</name>
</gene>
<comment type="caution">
    <text evidence="1">The sequence shown here is derived from an EMBL/GenBank/DDBJ whole genome shotgun (WGS) entry which is preliminary data.</text>
</comment>
<reference evidence="1" key="2">
    <citation type="submission" date="2021-01" db="EMBL/GenBank/DDBJ databases">
        <authorList>
            <person name="Schikora-Tamarit M.A."/>
        </authorList>
    </citation>
    <scope>NUCLEOTIDE SEQUENCE</scope>
    <source>
        <strain evidence="1">CBS6075</strain>
    </source>
</reference>
<evidence type="ECO:0000313" key="1">
    <source>
        <dbReference type="EMBL" id="KAH3663960.1"/>
    </source>
</evidence>
<keyword evidence="2" id="KW-1185">Reference proteome</keyword>